<sequence>MHRARILILAASFRLPSRLRRDEWLAAALLAVGGQSGSPAANDVNALLRAQLAAALGKRKRRTASGRTSKLRQVGGIWPRHMARFTPP</sequence>
<evidence type="ECO:0000313" key="2">
    <source>
        <dbReference type="Proteomes" id="UP000326837"/>
    </source>
</evidence>
<name>A0A5K7XDX9_9BACT</name>
<proteinExistence type="predicted"/>
<dbReference type="KEGG" id="lpav:PLANPX_0841"/>
<organism evidence="1 2">
    <name type="scientific">Lacipirellula parvula</name>
    <dbReference type="NCBI Taxonomy" id="2650471"/>
    <lineage>
        <taxon>Bacteria</taxon>
        <taxon>Pseudomonadati</taxon>
        <taxon>Planctomycetota</taxon>
        <taxon>Planctomycetia</taxon>
        <taxon>Pirellulales</taxon>
        <taxon>Lacipirellulaceae</taxon>
        <taxon>Lacipirellula</taxon>
    </lineage>
</organism>
<protein>
    <submittedName>
        <fullName evidence="1">Uncharacterized protein</fullName>
    </submittedName>
</protein>
<dbReference type="AlphaFoldDB" id="A0A5K7XDX9"/>
<keyword evidence="2" id="KW-1185">Reference proteome</keyword>
<gene>
    <name evidence="1" type="ORF">PLANPX_0841</name>
</gene>
<evidence type="ECO:0000313" key="1">
    <source>
        <dbReference type="EMBL" id="BBO31229.1"/>
    </source>
</evidence>
<dbReference type="EMBL" id="AP021861">
    <property type="protein sequence ID" value="BBO31229.1"/>
    <property type="molecule type" value="Genomic_DNA"/>
</dbReference>
<reference evidence="2" key="1">
    <citation type="submission" date="2019-10" db="EMBL/GenBank/DDBJ databases">
        <title>Lacipirellula parvula gen. nov., sp. nov., representing a lineage of planctomycetes widespread in freshwater anoxic habitats, and description of the family Lacipirellulaceae.</title>
        <authorList>
            <person name="Dedysh S.N."/>
            <person name="Kulichevskaya I.S."/>
            <person name="Beletsky A.V."/>
            <person name="Rakitin A.L."/>
            <person name="Mardanov A.V."/>
            <person name="Ivanova A.A."/>
            <person name="Saltykova V.X."/>
            <person name="Rijpstra W.I.C."/>
            <person name="Sinninghe Damste J.S."/>
            <person name="Ravin N.V."/>
        </authorList>
    </citation>
    <scope>NUCLEOTIDE SEQUENCE [LARGE SCALE GENOMIC DNA]</scope>
    <source>
        <strain evidence="2">PX69</strain>
    </source>
</reference>
<accession>A0A5K7XDX9</accession>
<dbReference type="Proteomes" id="UP000326837">
    <property type="component" value="Chromosome"/>
</dbReference>